<dbReference type="InterPro" id="IPR036188">
    <property type="entry name" value="FAD/NAD-bd_sf"/>
</dbReference>
<dbReference type="PANTHER" id="PTHR43422:SF3">
    <property type="entry name" value="THIAMINE THIAZOLE SYNTHASE"/>
    <property type="match status" value="1"/>
</dbReference>
<evidence type="ECO:0000313" key="3">
    <source>
        <dbReference type="Proteomes" id="UP000654471"/>
    </source>
</evidence>
<sequence length="445" mass="48602">MTADAMGNAVVVGAGVSGLLAAHALARRFDRVTVIERDEFTDGEAAFRAGVPQSRHVHVLWSRGVAALNALLPGVVTDLEAAGAVVIEAPEQMRWLSPAQWFTGVPGSHYLSASRELLESTLRRRIADRSTITIMARHEVTGLVPARDAGAVAGVRLRERGTDEEEFTLHAGLVVVAAGRSSRTADWLHRLGYATPTTDRFDAHLGYSSRYYRRPAAEGGWKAMYVQGNPDLPRGGVIVPIEGGRWLVTLIGQGEHQPPIEEKDWLAFASSLRSDELSEALTDAEPLSDAVAFRATANEWTHFERAKRWPRGFLVVGDALCRFNPVYGHGMTVASLQAQVIADQISAREPVEIAARAREMQKAVAKCPQAAWMIATGEDSRYPGTDGPKPGRLGKMQQDYMSRVLSAANTDPVVSEAFFAVLSLNRRPETLLKPRIALRASRRRT</sequence>
<dbReference type="Pfam" id="PF01494">
    <property type="entry name" value="FAD_binding_3"/>
    <property type="match status" value="1"/>
</dbReference>
<dbReference type="Gene3D" id="3.50.50.60">
    <property type="entry name" value="FAD/NAD(P)-binding domain"/>
    <property type="match status" value="1"/>
</dbReference>
<dbReference type="EMBL" id="BMRP01000025">
    <property type="protein sequence ID" value="GGU84345.1"/>
    <property type="molecule type" value="Genomic_DNA"/>
</dbReference>
<dbReference type="Gene3D" id="3.30.9.100">
    <property type="match status" value="1"/>
</dbReference>
<proteinExistence type="predicted"/>
<dbReference type="InterPro" id="IPR002938">
    <property type="entry name" value="FAD-bd"/>
</dbReference>
<accession>A0ABQ2VIL6</accession>
<evidence type="ECO:0000259" key="1">
    <source>
        <dbReference type="Pfam" id="PF01494"/>
    </source>
</evidence>
<gene>
    <name evidence="2" type="ORF">GCM10010211_57870</name>
</gene>
<feature type="domain" description="FAD-binding" evidence="1">
    <location>
        <begin position="9"/>
        <end position="334"/>
    </location>
</feature>
<evidence type="ECO:0000313" key="2">
    <source>
        <dbReference type="EMBL" id="GGU84345.1"/>
    </source>
</evidence>
<name>A0ABQ2VIL6_9ACTN</name>
<dbReference type="PANTHER" id="PTHR43422">
    <property type="entry name" value="THIAMINE THIAZOLE SYNTHASE"/>
    <property type="match status" value="1"/>
</dbReference>
<dbReference type="Proteomes" id="UP000654471">
    <property type="component" value="Unassembled WGS sequence"/>
</dbReference>
<reference evidence="3" key="1">
    <citation type="journal article" date="2019" name="Int. J. Syst. Evol. Microbiol.">
        <title>The Global Catalogue of Microorganisms (GCM) 10K type strain sequencing project: providing services to taxonomists for standard genome sequencing and annotation.</title>
        <authorList>
            <consortium name="The Broad Institute Genomics Platform"/>
            <consortium name="The Broad Institute Genome Sequencing Center for Infectious Disease"/>
            <person name="Wu L."/>
            <person name="Ma J."/>
        </authorList>
    </citation>
    <scope>NUCLEOTIDE SEQUENCE [LARGE SCALE GENOMIC DNA]</scope>
    <source>
        <strain evidence="3">JCM 3399</strain>
    </source>
</reference>
<dbReference type="SUPFAM" id="SSF51905">
    <property type="entry name" value="FAD/NAD(P)-binding domain"/>
    <property type="match status" value="1"/>
</dbReference>
<comment type="caution">
    <text evidence="2">The sequence shown here is derived from an EMBL/GenBank/DDBJ whole genome shotgun (WGS) entry which is preliminary data.</text>
</comment>
<organism evidence="2 3">
    <name type="scientific">Streptomyces albospinus</name>
    <dbReference type="NCBI Taxonomy" id="285515"/>
    <lineage>
        <taxon>Bacteria</taxon>
        <taxon>Bacillati</taxon>
        <taxon>Actinomycetota</taxon>
        <taxon>Actinomycetes</taxon>
        <taxon>Kitasatosporales</taxon>
        <taxon>Streptomycetaceae</taxon>
        <taxon>Streptomyces</taxon>
    </lineage>
</organism>
<dbReference type="RefSeq" id="WP_189304857.1">
    <property type="nucleotide sequence ID" value="NZ_BMRP01000025.1"/>
</dbReference>
<keyword evidence="3" id="KW-1185">Reference proteome</keyword>
<protein>
    <recommendedName>
        <fullName evidence="1">FAD-binding domain-containing protein</fullName>
    </recommendedName>
</protein>